<dbReference type="Proteomes" id="UP000237347">
    <property type="component" value="Unassembled WGS sequence"/>
</dbReference>
<dbReference type="Gene3D" id="1.50.10.130">
    <property type="entry name" value="Terpene synthase, N-terminal domain"/>
    <property type="match status" value="1"/>
</dbReference>
<organism evidence="2 3">
    <name type="scientific">Quercus suber</name>
    <name type="common">Cork oak</name>
    <dbReference type="NCBI Taxonomy" id="58331"/>
    <lineage>
        <taxon>Eukaryota</taxon>
        <taxon>Viridiplantae</taxon>
        <taxon>Streptophyta</taxon>
        <taxon>Embryophyta</taxon>
        <taxon>Tracheophyta</taxon>
        <taxon>Spermatophyta</taxon>
        <taxon>Magnoliopsida</taxon>
        <taxon>eudicotyledons</taxon>
        <taxon>Gunneridae</taxon>
        <taxon>Pentapetalae</taxon>
        <taxon>rosids</taxon>
        <taxon>fabids</taxon>
        <taxon>Fagales</taxon>
        <taxon>Fagaceae</taxon>
        <taxon>Quercus</taxon>
    </lineage>
</organism>
<protein>
    <submittedName>
        <fullName evidence="2">(3S,6E)-nerolidol synthase 1, chloroplastic</fullName>
    </submittedName>
</protein>
<evidence type="ECO:0000259" key="1">
    <source>
        <dbReference type="Pfam" id="PF01397"/>
    </source>
</evidence>
<dbReference type="AlphaFoldDB" id="A0AAW0KBV6"/>
<reference evidence="2 3" key="1">
    <citation type="journal article" date="2018" name="Sci. Data">
        <title>The draft genome sequence of cork oak.</title>
        <authorList>
            <person name="Ramos A.M."/>
            <person name="Usie A."/>
            <person name="Barbosa P."/>
            <person name="Barros P.M."/>
            <person name="Capote T."/>
            <person name="Chaves I."/>
            <person name="Simoes F."/>
            <person name="Abreu I."/>
            <person name="Carrasquinho I."/>
            <person name="Faro C."/>
            <person name="Guimaraes J.B."/>
            <person name="Mendonca D."/>
            <person name="Nobrega F."/>
            <person name="Rodrigues L."/>
            <person name="Saibo N.J.M."/>
            <person name="Varela M.C."/>
            <person name="Egas C."/>
            <person name="Matos J."/>
            <person name="Miguel C.M."/>
            <person name="Oliveira M.M."/>
            <person name="Ricardo C.P."/>
            <person name="Goncalves S."/>
        </authorList>
    </citation>
    <scope>NUCLEOTIDE SEQUENCE [LARGE SCALE GENOMIC DNA]</scope>
    <source>
        <strain evidence="3">cv. HL8</strain>
    </source>
</reference>
<name>A0AAW0KBV6_QUESU</name>
<gene>
    <name evidence="2" type="primary">NES1_0</name>
    <name evidence="2" type="ORF">CFP56_022339</name>
</gene>
<evidence type="ECO:0000313" key="2">
    <source>
        <dbReference type="EMBL" id="KAK7836589.1"/>
    </source>
</evidence>
<dbReference type="InterPro" id="IPR036965">
    <property type="entry name" value="Terpene_synth_N_sf"/>
</dbReference>
<dbReference type="EMBL" id="PKMF04000349">
    <property type="protein sequence ID" value="KAK7836589.1"/>
    <property type="molecule type" value="Genomic_DNA"/>
</dbReference>
<proteinExistence type="predicted"/>
<evidence type="ECO:0000313" key="3">
    <source>
        <dbReference type="Proteomes" id="UP000237347"/>
    </source>
</evidence>
<dbReference type="SUPFAM" id="SSF48239">
    <property type="entry name" value="Terpenoid cyclases/Protein prenyltransferases"/>
    <property type="match status" value="1"/>
</dbReference>
<accession>A0AAW0KBV6</accession>
<comment type="caution">
    <text evidence="2">The sequence shown here is derived from an EMBL/GenBank/DDBJ whole genome shotgun (WGS) entry which is preliminary data.</text>
</comment>
<dbReference type="InterPro" id="IPR008930">
    <property type="entry name" value="Terpenoid_cyclase/PrenylTrfase"/>
</dbReference>
<feature type="domain" description="Terpene synthase N-terminal" evidence="1">
    <location>
        <begin position="51"/>
        <end position="98"/>
    </location>
</feature>
<sequence length="98" mass="11227">MALSIKPLFASYNPPIAPKRIPQATNSDHFSRILCLFLTDFCLPFQDKFHSQHAQKLKEVKHVLNKAGEDPLEGLFMIDAIQCLGIDYHFQEEIETIL</sequence>
<keyword evidence="3" id="KW-1185">Reference proteome</keyword>
<dbReference type="GO" id="GO:0010333">
    <property type="term" value="F:terpene synthase activity"/>
    <property type="evidence" value="ECO:0007669"/>
    <property type="project" value="InterPro"/>
</dbReference>
<dbReference type="Pfam" id="PF01397">
    <property type="entry name" value="Terpene_synth"/>
    <property type="match status" value="1"/>
</dbReference>
<dbReference type="InterPro" id="IPR001906">
    <property type="entry name" value="Terpene_synth_N"/>
</dbReference>